<dbReference type="Proteomes" id="UP000015527">
    <property type="component" value="Unassembled WGS sequence"/>
</dbReference>
<feature type="compositionally biased region" description="Basic and acidic residues" evidence="1">
    <location>
        <begin position="172"/>
        <end position="181"/>
    </location>
</feature>
<evidence type="ECO:0000313" key="3">
    <source>
        <dbReference type="Proteomes" id="UP000015527"/>
    </source>
</evidence>
<name>T0ITJ0_9SPHN</name>
<feature type="region of interest" description="Disordered" evidence="1">
    <location>
        <begin position="1"/>
        <end position="153"/>
    </location>
</feature>
<feature type="region of interest" description="Disordered" evidence="1">
    <location>
        <begin position="162"/>
        <end position="181"/>
    </location>
</feature>
<reference evidence="2 3" key="1">
    <citation type="journal article" date="2013" name="Genome Announc.">
        <title>Genome Sequence of Novosphingobium lindaniclasticum LE124T, Isolated from a Hexachlorocyclohexane Dumpsite.</title>
        <authorList>
            <person name="Saxena A."/>
            <person name="Nayyar N."/>
            <person name="Sangwan N."/>
            <person name="Kumari R."/>
            <person name="Khurana J.P."/>
            <person name="Lal R."/>
        </authorList>
    </citation>
    <scope>NUCLEOTIDE SEQUENCE [LARGE SCALE GENOMIC DNA]</scope>
    <source>
        <strain evidence="2 3">LE124</strain>
    </source>
</reference>
<feature type="compositionally biased region" description="Basic and acidic residues" evidence="1">
    <location>
        <begin position="135"/>
        <end position="150"/>
    </location>
</feature>
<feature type="region of interest" description="Disordered" evidence="1">
    <location>
        <begin position="279"/>
        <end position="309"/>
    </location>
</feature>
<evidence type="ECO:0000313" key="2">
    <source>
        <dbReference type="EMBL" id="EQB15170.1"/>
    </source>
</evidence>
<feature type="compositionally biased region" description="Basic and acidic residues" evidence="1">
    <location>
        <begin position="197"/>
        <end position="209"/>
    </location>
</feature>
<dbReference type="EMBL" id="ATHL01000076">
    <property type="protein sequence ID" value="EQB15170.1"/>
    <property type="molecule type" value="Genomic_DNA"/>
</dbReference>
<dbReference type="PATRIC" id="fig|1096930.3.peg.2197"/>
<proteinExistence type="predicted"/>
<feature type="compositionally biased region" description="Basic and acidic residues" evidence="1">
    <location>
        <begin position="279"/>
        <end position="302"/>
    </location>
</feature>
<accession>T0ITJ0</accession>
<comment type="caution">
    <text evidence="2">The sequence shown here is derived from an EMBL/GenBank/DDBJ whole genome shotgun (WGS) entry which is preliminary data.</text>
</comment>
<evidence type="ECO:0000256" key="1">
    <source>
        <dbReference type="SAM" id="MobiDB-lite"/>
    </source>
</evidence>
<feature type="compositionally biased region" description="Basic and acidic residues" evidence="1">
    <location>
        <begin position="400"/>
        <end position="420"/>
    </location>
</feature>
<feature type="compositionally biased region" description="Basic and acidic residues" evidence="1">
    <location>
        <begin position="80"/>
        <end position="90"/>
    </location>
</feature>
<feature type="region of interest" description="Disordered" evidence="1">
    <location>
        <begin position="329"/>
        <end position="423"/>
    </location>
</feature>
<organism evidence="2 3">
    <name type="scientific">Novosphingobium lindaniclasticum LE124</name>
    <dbReference type="NCBI Taxonomy" id="1096930"/>
    <lineage>
        <taxon>Bacteria</taxon>
        <taxon>Pseudomonadati</taxon>
        <taxon>Pseudomonadota</taxon>
        <taxon>Alphaproteobacteria</taxon>
        <taxon>Sphingomonadales</taxon>
        <taxon>Sphingomonadaceae</taxon>
        <taxon>Novosphingobium</taxon>
    </lineage>
</organism>
<gene>
    <name evidence="2" type="ORF">L284_11075</name>
</gene>
<sequence>MPDALAPFGQRGEDAGVARMADAKPPQQGDGGKASGNRHADSEREDPAPNHRRLRRAGHIAQLPQRPSDQSRGSRAACFHGHEIEGEQSRLETALVLPGDEIHGVGQQAPGQHEDAGEAHAAQDRASQQGGRPGHAQEEQRQASDAEHVPRRQQTALVVAVGQRGPQQHAQELPEGHGDQQRTYRLRPVEDVSAHVEQHALESGDRKAGDQSQQAHAKDEPIAHWHGDAVAFAVPFRLAVRVVSILPAGCQCRKGHGHREEQPGCATGQCQHFHRARRDGLLDDRREQRGDRQRGHRAEEQAVTRNPAPCAAVHGDARHQGVVRHVDHRIGSAKQQKRARHHPEALRPQCRQRVKQREAGPARHRARHDQPAIAPARPAQADDQQGGQEVENQVPRQRHQHEQPGHRPGQSEEIRQEIENGKIGPCENEVLAEVSAGITQQPRFTGNMPMAG</sequence>
<feature type="compositionally biased region" description="Basic and acidic residues" evidence="1">
    <location>
        <begin position="112"/>
        <end position="123"/>
    </location>
</feature>
<keyword evidence="3" id="KW-1185">Reference proteome</keyword>
<feature type="region of interest" description="Disordered" evidence="1">
    <location>
        <begin position="197"/>
        <end position="219"/>
    </location>
</feature>
<feature type="compositionally biased region" description="Basic and acidic residues" evidence="1">
    <location>
        <begin position="38"/>
        <end position="49"/>
    </location>
</feature>
<protein>
    <submittedName>
        <fullName evidence="2">Uncharacterized protein</fullName>
    </submittedName>
</protein>
<feature type="compositionally biased region" description="Low complexity" evidence="1">
    <location>
        <begin position="371"/>
        <end position="388"/>
    </location>
</feature>
<dbReference type="AlphaFoldDB" id="T0ITJ0"/>